<keyword evidence="2 7" id="KW-0349">Heme</keyword>
<dbReference type="GO" id="GO:0022900">
    <property type="term" value="P:electron transport chain"/>
    <property type="evidence" value="ECO:0007669"/>
    <property type="project" value="InterPro"/>
</dbReference>
<keyword evidence="5 6" id="KW-0408">Iron</keyword>
<dbReference type="RefSeq" id="WP_092591509.1">
    <property type="nucleotide sequence ID" value="NZ_FMXN01000002.1"/>
</dbReference>
<keyword evidence="1" id="KW-0813">Transport</keyword>
<name>A0A1G6AYY8_9GAMM</name>
<reference evidence="10" key="1">
    <citation type="submission" date="2016-10" db="EMBL/GenBank/DDBJ databases">
        <authorList>
            <person name="Varghese N."/>
            <person name="Submissions S."/>
        </authorList>
    </citation>
    <scope>NUCLEOTIDE SEQUENCE [LARGE SCALE GENOMIC DNA]</scope>
    <source>
        <strain evidence="10">CGMCC 1.10824</strain>
    </source>
</reference>
<keyword evidence="4" id="KW-0249">Electron transport</keyword>
<gene>
    <name evidence="9" type="ORF">SAMN02927930_00549</name>
</gene>
<proteinExistence type="predicted"/>
<feature type="binding site" description="covalent" evidence="7">
    <location>
        <position position="150"/>
    </location>
    <ligand>
        <name>heme c</name>
        <dbReference type="ChEBI" id="CHEBI:61717"/>
    </ligand>
</feature>
<comment type="PTM">
    <text evidence="7">Binds 1 heme group per subunit.</text>
</comment>
<keyword evidence="3 6" id="KW-0479">Metal-binding</keyword>
<dbReference type="STRING" id="1159017.SAMN02927930_00549"/>
<dbReference type="SUPFAM" id="SSF47175">
    <property type="entry name" value="Cytochromes"/>
    <property type="match status" value="1"/>
</dbReference>
<dbReference type="Pfam" id="PF01322">
    <property type="entry name" value="Cytochrom_C_2"/>
    <property type="match status" value="1"/>
</dbReference>
<dbReference type="GO" id="GO:0005506">
    <property type="term" value="F:iron ion binding"/>
    <property type="evidence" value="ECO:0007669"/>
    <property type="project" value="InterPro"/>
</dbReference>
<keyword evidence="8" id="KW-0732">Signal</keyword>
<accession>A0A1G6AYY8</accession>
<evidence type="ECO:0000256" key="3">
    <source>
        <dbReference type="ARBA" id="ARBA00022723"/>
    </source>
</evidence>
<dbReference type="GO" id="GO:0042597">
    <property type="term" value="C:periplasmic space"/>
    <property type="evidence" value="ECO:0007669"/>
    <property type="project" value="InterPro"/>
</dbReference>
<dbReference type="AlphaFoldDB" id="A0A1G6AYY8"/>
<dbReference type="InterPro" id="IPR010980">
    <property type="entry name" value="Cyt_c/b562"/>
</dbReference>
<evidence type="ECO:0000256" key="7">
    <source>
        <dbReference type="PIRSR" id="PIRSR000027-2"/>
    </source>
</evidence>
<evidence type="ECO:0000256" key="4">
    <source>
        <dbReference type="ARBA" id="ARBA00022982"/>
    </source>
</evidence>
<feature type="chain" id="PRO_5011488957" evidence="8">
    <location>
        <begin position="26"/>
        <end position="156"/>
    </location>
</feature>
<dbReference type="GO" id="GO:0009055">
    <property type="term" value="F:electron transfer activity"/>
    <property type="evidence" value="ECO:0007669"/>
    <property type="project" value="InterPro"/>
</dbReference>
<evidence type="ECO:0000256" key="2">
    <source>
        <dbReference type="ARBA" id="ARBA00022617"/>
    </source>
</evidence>
<feature type="signal peptide" evidence="8">
    <location>
        <begin position="1"/>
        <end position="25"/>
    </location>
</feature>
<evidence type="ECO:0000256" key="6">
    <source>
        <dbReference type="PIRSR" id="PIRSR000027-1"/>
    </source>
</evidence>
<dbReference type="InterPro" id="IPR002321">
    <property type="entry name" value="Cyt_c_II"/>
</dbReference>
<feature type="binding site" description="covalent" evidence="7">
    <location>
        <position position="147"/>
    </location>
    <ligand>
        <name>heme c</name>
        <dbReference type="ChEBI" id="CHEBI:61717"/>
    </ligand>
</feature>
<dbReference type="GO" id="GO:0020037">
    <property type="term" value="F:heme binding"/>
    <property type="evidence" value="ECO:0007669"/>
    <property type="project" value="InterPro"/>
</dbReference>
<dbReference type="Gene3D" id="1.20.120.10">
    <property type="entry name" value="Cytochrome c/b562"/>
    <property type="match status" value="1"/>
</dbReference>
<dbReference type="Proteomes" id="UP000199626">
    <property type="component" value="Unassembled WGS sequence"/>
</dbReference>
<organism evidence="9 10">
    <name type="scientific">Pseudidiomarina indica</name>
    <dbReference type="NCBI Taxonomy" id="1159017"/>
    <lineage>
        <taxon>Bacteria</taxon>
        <taxon>Pseudomonadati</taxon>
        <taxon>Pseudomonadota</taxon>
        <taxon>Gammaproteobacteria</taxon>
        <taxon>Alteromonadales</taxon>
        <taxon>Idiomarinaceae</taxon>
        <taxon>Pseudidiomarina</taxon>
    </lineage>
</organism>
<dbReference type="OrthoDB" id="5520910at2"/>
<evidence type="ECO:0000256" key="5">
    <source>
        <dbReference type="ARBA" id="ARBA00023004"/>
    </source>
</evidence>
<evidence type="ECO:0000313" key="9">
    <source>
        <dbReference type="EMBL" id="SDB13598.1"/>
    </source>
</evidence>
<dbReference type="EMBL" id="FMXN01000002">
    <property type="protein sequence ID" value="SDB13598.1"/>
    <property type="molecule type" value="Genomic_DNA"/>
</dbReference>
<evidence type="ECO:0000313" key="10">
    <source>
        <dbReference type="Proteomes" id="UP000199626"/>
    </source>
</evidence>
<dbReference type="PROSITE" id="PS51009">
    <property type="entry name" value="CYTCII"/>
    <property type="match status" value="1"/>
</dbReference>
<sequence length="156" mass="17040">MKSVLKAAGSFMGVVALTLSTTAAANHAFNNPEKAVEYRQKAFSLMQNNFAVMGDMVKGDIKFDGQEFTARANDFAALAGMPWVGFQQEGAKPGDDSDALPAIWTNWDDFMKKADQFQNDAKALQQAALSGKQNDIRKAFMSAARNCKACHDSYKD</sequence>
<dbReference type="InterPro" id="IPR012127">
    <property type="entry name" value="Cyt_c_prime"/>
</dbReference>
<dbReference type="PIRSF" id="PIRSF000027">
    <property type="entry name" value="Cytc_c_prime"/>
    <property type="match status" value="1"/>
</dbReference>
<keyword evidence="10" id="KW-1185">Reference proteome</keyword>
<protein>
    <submittedName>
        <fullName evidence="9">Cytochrome c556</fullName>
    </submittedName>
</protein>
<feature type="binding site" description="axial binding residue" evidence="6">
    <location>
        <position position="151"/>
    </location>
    <ligand>
        <name>heme c</name>
        <dbReference type="ChEBI" id="CHEBI:61717"/>
    </ligand>
    <ligandPart>
        <name>Fe</name>
        <dbReference type="ChEBI" id="CHEBI:18248"/>
    </ligandPart>
</feature>
<evidence type="ECO:0000256" key="1">
    <source>
        <dbReference type="ARBA" id="ARBA00022448"/>
    </source>
</evidence>
<evidence type="ECO:0000256" key="8">
    <source>
        <dbReference type="SAM" id="SignalP"/>
    </source>
</evidence>